<reference evidence="1 2" key="2">
    <citation type="submission" date="2018-06" db="EMBL/GenBank/DDBJ databases">
        <title>Metagenomic assembly of (sub)arctic Cyanobacteria and their associated microbiome from non-axenic cultures.</title>
        <authorList>
            <person name="Baurain D."/>
        </authorList>
    </citation>
    <scope>NUCLEOTIDE SEQUENCE [LARGE SCALE GENOMIC DNA]</scope>
    <source>
        <strain evidence="1">ULC129bin1</strain>
    </source>
</reference>
<name>A0A2W4TKP8_9CYAN</name>
<evidence type="ECO:0000313" key="2">
    <source>
        <dbReference type="Proteomes" id="UP000249354"/>
    </source>
</evidence>
<protein>
    <recommendedName>
        <fullName evidence="3">WD40 repeat domain-containing protein</fullName>
    </recommendedName>
</protein>
<dbReference type="InterPro" id="IPR011047">
    <property type="entry name" value="Quinoprotein_ADH-like_sf"/>
</dbReference>
<dbReference type="EMBL" id="QBMC01000238">
    <property type="protein sequence ID" value="PZO09766.1"/>
    <property type="molecule type" value="Genomic_DNA"/>
</dbReference>
<comment type="caution">
    <text evidence="1">The sequence shown here is derived from an EMBL/GenBank/DDBJ whole genome shotgun (WGS) entry which is preliminary data.</text>
</comment>
<dbReference type="Proteomes" id="UP000249354">
    <property type="component" value="Unassembled WGS sequence"/>
</dbReference>
<dbReference type="SUPFAM" id="SSF50998">
    <property type="entry name" value="Quinoprotein alcohol dehydrogenase-like"/>
    <property type="match status" value="1"/>
</dbReference>
<evidence type="ECO:0000313" key="1">
    <source>
        <dbReference type="EMBL" id="PZO09766.1"/>
    </source>
</evidence>
<accession>A0A2W4TKP8</accession>
<proteinExistence type="predicted"/>
<dbReference type="Gene3D" id="2.130.10.10">
    <property type="entry name" value="YVTN repeat-like/Quinoprotein amine dehydrogenase"/>
    <property type="match status" value="1"/>
</dbReference>
<dbReference type="AlphaFoldDB" id="A0A2W4TKP8"/>
<gene>
    <name evidence="1" type="ORF">DCF25_21275</name>
</gene>
<organism evidence="1 2">
    <name type="scientific">Leptolyngbya foveolarum</name>
    <dbReference type="NCBI Taxonomy" id="47253"/>
    <lineage>
        <taxon>Bacteria</taxon>
        <taxon>Bacillati</taxon>
        <taxon>Cyanobacteriota</taxon>
        <taxon>Cyanophyceae</taxon>
        <taxon>Leptolyngbyales</taxon>
        <taxon>Leptolyngbyaceae</taxon>
        <taxon>Leptolyngbya group</taxon>
        <taxon>Leptolyngbya</taxon>
    </lineage>
</organism>
<reference evidence="2" key="1">
    <citation type="submission" date="2018-04" db="EMBL/GenBank/DDBJ databases">
        <authorList>
            <person name="Cornet L."/>
        </authorList>
    </citation>
    <scope>NUCLEOTIDE SEQUENCE [LARGE SCALE GENOMIC DNA]</scope>
</reference>
<dbReference type="InterPro" id="IPR015943">
    <property type="entry name" value="WD40/YVTN_repeat-like_dom_sf"/>
</dbReference>
<evidence type="ECO:0008006" key="3">
    <source>
        <dbReference type="Google" id="ProtNLM"/>
    </source>
</evidence>
<sequence>MSAKGSGKAIFHGGNRGLLGRICGRLPGAVAMVGIVAIAQTAPALTHLEAYMWDAQTGEQLWSASLNYLPGDSDNIVIDKMAKIAFSPDGSTLLTKFNWDFNFKGSGEQRIRLLNSATGEVVQTLKQKHDGSGRRFNDIQQFEFSPDGTLLAGATYSSGPEGAPAVGIDVNVWKLSDETRLDTLSYDGGFVWMGFLSVNQPSRSDT</sequence>